<dbReference type="SUPFAM" id="SSF46689">
    <property type="entry name" value="Homeodomain-like"/>
    <property type="match status" value="1"/>
</dbReference>
<reference evidence="9 10" key="1">
    <citation type="journal article" date="2012" name="J. Bacteriol.">
        <title>Genome sequence of benzo(a)pyrene-degrading bacterium Novosphingobium pentaromativorans US6-1.</title>
        <authorList>
            <person name="Luo Y.R."/>
            <person name="Kang S.G."/>
            <person name="Kim S.J."/>
            <person name="Kim M.R."/>
            <person name="Li N."/>
            <person name="Lee J.H."/>
            <person name="Kwon K.K."/>
        </authorList>
    </citation>
    <scope>NUCLEOTIDE SEQUENCE [LARGE SCALE GENOMIC DNA]</scope>
    <source>
        <strain evidence="9 10">US6-1</strain>
        <plasmid evidence="9">pLA1</plasmid>
    </source>
</reference>
<organism evidence="9 10">
    <name type="scientific">Novosphingobium pentaromativorans US6-1</name>
    <dbReference type="NCBI Taxonomy" id="1088721"/>
    <lineage>
        <taxon>Bacteria</taxon>
        <taxon>Pseudomonadati</taxon>
        <taxon>Pseudomonadota</taxon>
        <taxon>Alphaproteobacteria</taxon>
        <taxon>Sphingomonadales</taxon>
        <taxon>Sphingomonadaceae</taxon>
        <taxon>Novosphingobium</taxon>
    </lineage>
</organism>
<dbReference type="Pfam" id="PF00239">
    <property type="entry name" value="Resolvase"/>
    <property type="match status" value="1"/>
</dbReference>
<comment type="similarity">
    <text evidence="1">Belongs to the site-specific recombinase resolvase family.</text>
</comment>
<dbReference type="GO" id="GO:0000150">
    <property type="term" value="F:DNA strand exchange activity"/>
    <property type="evidence" value="ECO:0007669"/>
    <property type="project" value="UniProtKB-KW"/>
</dbReference>
<keyword evidence="4" id="KW-0238">DNA-binding</keyword>
<evidence type="ECO:0000256" key="1">
    <source>
        <dbReference type="ARBA" id="ARBA00009913"/>
    </source>
</evidence>
<evidence type="ECO:0000256" key="5">
    <source>
        <dbReference type="ARBA" id="ARBA00023172"/>
    </source>
</evidence>
<evidence type="ECO:0000313" key="9">
    <source>
        <dbReference type="EMBL" id="EHJ58064.1"/>
    </source>
</evidence>
<evidence type="ECO:0000313" key="10">
    <source>
        <dbReference type="Proteomes" id="UP000004030"/>
    </source>
</evidence>
<dbReference type="PROSITE" id="PS51736">
    <property type="entry name" value="RECOMBINASES_3"/>
    <property type="match status" value="1"/>
</dbReference>
<evidence type="ECO:0000259" key="8">
    <source>
        <dbReference type="PROSITE" id="PS51736"/>
    </source>
</evidence>
<keyword evidence="5" id="KW-0233">DNA recombination</keyword>
<dbReference type="SMART" id="SM00857">
    <property type="entry name" value="Resolvase"/>
    <property type="match status" value="1"/>
</dbReference>
<dbReference type="FunFam" id="3.40.50.1390:FF:000001">
    <property type="entry name" value="DNA recombinase"/>
    <property type="match status" value="1"/>
</dbReference>
<dbReference type="AlphaFoldDB" id="G6EL97"/>
<dbReference type="GO" id="GO:0015074">
    <property type="term" value="P:DNA integration"/>
    <property type="evidence" value="ECO:0007669"/>
    <property type="project" value="UniProtKB-KW"/>
</dbReference>
<dbReference type="SUPFAM" id="SSF53041">
    <property type="entry name" value="Resolvase-like"/>
    <property type="match status" value="1"/>
</dbReference>
<dbReference type="PROSITE" id="PS00397">
    <property type="entry name" value="RECOMBINASES_1"/>
    <property type="match status" value="1"/>
</dbReference>
<geneLocation type="plasmid" evidence="9">
    <name>pLA1</name>
</geneLocation>
<feature type="active site" description="O-(5'-phospho-DNA)-serine intermediate" evidence="6 7">
    <location>
        <position position="29"/>
    </location>
</feature>
<evidence type="ECO:0000256" key="6">
    <source>
        <dbReference type="PIRSR" id="PIRSR606118-50"/>
    </source>
</evidence>
<dbReference type="PATRIC" id="fig|1088721.3.peg.5020"/>
<dbReference type="Gene3D" id="1.10.10.60">
    <property type="entry name" value="Homeodomain-like"/>
    <property type="match status" value="1"/>
</dbReference>
<dbReference type="PROSITE" id="PS00398">
    <property type="entry name" value="RECOMBINASES_2"/>
    <property type="match status" value="1"/>
</dbReference>
<evidence type="ECO:0000256" key="2">
    <source>
        <dbReference type="ARBA" id="ARBA00022908"/>
    </source>
</evidence>
<dbReference type="InterPro" id="IPR009057">
    <property type="entry name" value="Homeodomain-like_sf"/>
</dbReference>
<dbReference type="InterPro" id="IPR006118">
    <property type="entry name" value="Recombinase_CS"/>
</dbReference>
<evidence type="ECO:0000256" key="4">
    <source>
        <dbReference type="ARBA" id="ARBA00023125"/>
    </source>
</evidence>
<dbReference type="CDD" id="cd03768">
    <property type="entry name" value="SR_ResInv"/>
    <property type="match status" value="1"/>
</dbReference>
<sequence>MAIRTRMQIDGKTDRLGPVVALIGYARVSTGDQKLALQHDALNVAGCERIFDDHASGAKTDRPGLAEALAYLRTGDTLVVWKLDRLGRSMSHLIEKVGELAARGIGFRSLTENIDTTTSGGMLVFNIFGSLAQFERDLIRERTHAGLKAARDRGNKGGRRPVVTPDKLRKARAHIAAGLTVREAAARLKIGKTALYKALEQKTP</sequence>
<gene>
    <name evidence="9" type="primary">tnpR</name>
    <name evidence="9" type="ORF">NSU_pLA1170</name>
</gene>
<dbReference type="InterPro" id="IPR006119">
    <property type="entry name" value="Resolv_N"/>
</dbReference>
<dbReference type="Gene3D" id="3.40.50.1390">
    <property type="entry name" value="Resolvase, N-terminal catalytic domain"/>
    <property type="match status" value="1"/>
</dbReference>
<dbReference type="Proteomes" id="UP000004030">
    <property type="component" value="Unassembled WGS sequence"/>
</dbReference>
<dbReference type="GO" id="GO:0003677">
    <property type="term" value="F:DNA binding"/>
    <property type="evidence" value="ECO:0007669"/>
    <property type="project" value="UniProtKB-KW"/>
</dbReference>
<dbReference type="CDD" id="cd00569">
    <property type="entry name" value="HTH_Hin_like"/>
    <property type="match status" value="1"/>
</dbReference>
<dbReference type="InterPro" id="IPR036162">
    <property type="entry name" value="Resolvase-like_N_sf"/>
</dbReference>
<keyword evidence="3" id="KW-0230">DNA invertase</keyword>
<accession>G6EL97</accession>
<feature type="domain" description="Resolvase/invertase-type recombinase catalytic" evidence="8">
    <location>
        <begin position="21"/>
        <end position="154"/>
    </location>
</feature>
<name>G6EL97_9SPHN</name>
<dbReference type="PANTHER" id="PTHR30461:SF2">
    <property type="entry name" value="SERINE RECOMBINASE PINE-RELATED"/>
    <property type="match status" value="1"/>
</dbReference>
<comment type="caution">
    <text evidence="9">The sequence shown here is derived from an EMBL/GenBank/DDBJ whole genome shotgun (WGS) entry which is preliminary data.</text>
</comment>
<evidence type="ECO:0000256" key="3">
    <source>
        <dbReference type="ARBA" id="ARBA00023100"/>
    </source>
</evidence>
<proteinExistence type="inferred from homology"/>
<keyword evidence="2" id="KW-0229">DNA integration</keyword>
<dbReference type="PANTHER" id="PTHR30461">
    <property type="entry name" value="DNA-INVERTASE FROM LAMBDOID PROPHAGE"/>
    <property type="match status" value="1"/>
</dbReference>
<dbReference type="EMBL" id="AGFM01000122">
    <property type="protein sequence ID" value="EHJ58064.1"/>
    <property type="molecule type" value="Genomic_DNA"/>
</dbReference>
<keyword evidence="9" id="KW-0614">Plasmid</keyword>
<keyword evidence="10" id="KW-1185">Reference proteome</keyword>
<dbReference type="InterPro" id="IPR050639">
    <property type="entry name" value="SSR_resolvase"/>
</dbReference>
<protein>
    <submittedName>
        <fullName evidence="9">Resolvase</fullName>
    </submittedName>
</protein>
<evidence type="ECO:0000256" key="7">
    <source>
        <dbReference type="PROSITE-ProRule" id="PRU10137"/>
    </source>
</evidence>